<dbReference type="EMBL" id="FNJB01000006">
    <property type="protein sequence ID" value="SDP08481.1"/>
    <property type="molecule type" value="Genomic_DNA"/>
</dbReference>
<evidence type="ECO:0000313" key="1">
    <source>
        <dbReference type="EMBL" id="SDP08481.1"/>
    </source>
</evidence>
<dbReference type="Proteomes" id="UP000199651">
    <property type="component" value="Unassembled WGS sequence"/>
</dbReference>
<reference evidence="2" key="1">
    <citation type="submission" date="2016-10" db="EMBL/GenBank/DDBJ databases">
        <authorList>
            <person name="Varghese N."/>
            <person name="Submissions S."/>
        </authorList>
    </citation>
    <scope>NUCLEOTIDE SEQUENCE [LARGE SCALE GENOMIC DNA]</scope>
    <source>
        <strain evidence="2">IBRC-M 10655</strain>
    </source>
</reference>
<sequence>MGALVLACGNQADTEALFDVDAEVREVAAKPAKSVVDPLLRGLGGRRLVVHGTDADLAAIVLRIMRLDLLGGTAVGFVPAERSVIPKLWGIPADPEQAARVAVAGEVDPIPLIRDDAGGVLLGVGVLRSVRGVAYCDDATVLRGRASRVEVTPDPQGGEGLIVRVIHRGLLRNRVETTRGRAFQVGCLPVIPESDGVTYKRDVSRWTWYRHTADLRVIRGAI</sequence>
<name>A0A1H0PTL2_9PSEU</name>
<protein>
    <submittedName>
        <fullName evidence="1">Uncharacterized protein</fullName>
    </submittedName>
</protein>
<dbReference type="RefSeq" id="WP_091377029.1">
    <property type="nucleotide sequence ID" value="NZ_FNDV01000006.1"/>
</dbReference>
<evidence type="ECO:0000313" key="2">
    <source>
        <dbReference type="Proteomes" id="UP000199651"/>
    </source>
</evidence>
<dbReference type="OrthoDB" id="5189801at2"/>
<keyword evidence="2" id="KW-1185">Reference proteome</keyword>
<dbReference type="STRING" id="504798.SAMN05421871_106185"/>
<accession>A0A1H0PTL2</accession>
<dbReference type="AlphaFoldDB" id="A0A1H0PTL2"/>
<organism evidence="1 2">
    <name type="scientific">Actinokineospora alba</name>
    <dbReference type="NCBI Taxonomy" id="504798"/>
    <lineage>
        <taxon>Bacteria</taxon>
        <taxon>Bacillati</taxon>
        <taxon>Actinomycetota</taxon>
        <taxon>Actinomycetes</taxon>
        <taxon>Pseudonocardiales</taxon>
        <taxon>Pseudonocardiaceae</taxon>
        <taxon>Actinokineospora</taxon>
    </lineage>
</organism>
<gene>
    <name evidence="1" type="ORF">SAMN05192558_106267</name>
</gene>
<proteinExistence type="predicted"/>